<keyword evidence="2" id="KW-1185">Reference proteome</keyword>
<gene>
    <name evidence="1" type="ORF">SPARVUS_LOCUS7301456</name>
</gene>
<sequence>SGTQWDSSCGVWPSTAPTQLSRDIRLSSDIGVTGTQQDSSCGGHRCAQQGQFRTRVVCATTGTV</sequence>
<accession>A0ABN9DKT4</accession>
<proteinExistence type="predicted"/>
<dbReference type="EMBL" id="CATNWA010014439">
    <property type="protein sequence ID" value="CAI9571787.1"/>
    <property type="molecule type" value="Genomic_DNA"/>
</dbReference>
<evidence type="ECO:0000313" key="1">
    <source>
        <dbReference type="EMBL" id="CAI9571787.1"/>
    </source>
</evidence>
<organism evidence="1 2">
    <name type="scientific">Staurois parvus</name>
    <dbReference type="NCBI Taxonomy" id="386267"/>
    <lineage>
        <taxon>Eukaryota</taxon>
        <taxon>Metazoa</taxon>
        <taxon>Chordata</taxon>
        <taxon>Craniata</taxon>
        <taxon>Vertebrata</taxon>
        <taxon>Euteleostomi</taxon>
        <taxon>Amphibia</taxon>
        <taxon>Batrachia</taxon>
        <taxon>Anura</taxon>
        <taxon>Neobatrachia</taxon>
        <taxon>Ranoidea</taxon>
        <taxon>Ranidae</taxon>
        <taxon>Staurois</taxon>
    </lineage>
</organism>
<name>A0ABN9DKT4_9NEOB</name>
<comment type="caution">
    <text evidence="1">The sequence shown here is derived from an EMBL/GenBank/DDBJ whole genome shotgun (WGS) entry which is preliminary data.</text>
</comment>
<feature type="non-terminal residue" evidence="1">
    <location>
        <position position="1"/>
    </location>
</feature>
<evidence type="ECO:0000313" key="2">
    <source>
        <dbReference type="Proteomes" id="UP001162483"/>
    </source>
</evidence>
<dbReference type="Proteomes" id="UP001162483">
    <property type="component" value="Unassembled WGS sequence"/>
</dbReference>
<reference evidence="1" key="1">
    <citation type="submission" date="2023-05" db="EMBL/GenBank/DDBJ databases">
        <authorList>
            <person name="Stuckert A."/>
        </authorList>
    </citation>
    <scope>NUCLEOTIDE SEQUENCE</scope>
</reference>
<protein>
    <submittedName>
        <fullName evidence="1">Uncharacterized protein</fullName>
    </submittedName>
</protein>